<sequence>MELFENILEDCQKQVAQGASQEKIIANLYTQGVNIIESMKIIRELYHIPLIDAKRIVRAHPAWASFVQSWDPILAAFIEEVEEELAMEAKESSHDS</sequence>
<organism evidence="1 2">
    <name type="scientific">Dictyobacter alpinus</name>
    <dbReference type="NCBI Taxonomy" id="2014873"/>
    <lineage>
        <taxon>Bacteria</taxon>
        <taxon>Bacillati</taxon>
        <taxon>Chloroflexota</taxon>
        <taxon>Ktedonobacteria</taxon>
        <taxon>Ktedonobacterales</taxon>
        <taxon>Dictyobacteraceae</taxon>
        <taxon>Dictyobacter</taxon>
    </lineage>
</organism>
<gene>
    <name evidence="1" type="ORF">KDA_13390</name>
</gene>
<reference evidence="2" key="1">
    <citation type="submission" date="2018-12" db="EMBL/GenBank/DDBJ databases">
        <title>Tengunoibacter tsumagoiensis gen. nov., sp. nov., Dictyobacter kobayashii sp. nov., D. alpinus sp. nov., and D. joshuensis sp. nov. and description of Dictyobacteraceae fam. nov. within the order Ktedonobacterales isolated from Tengu-no-mugimeshi.</title>
        <authorList>
            <person name="Wang C.M."/>
            <person name="Zheng Y."/>
            <person name="Sakai Y."/>
            <person name="Toyoda A."/>
            <person name="Minakuchi Y."/>
            <person name="Abe K."/>
            <person name="Yokota A."/>
            <person name="Yabe S."/>
        </authorList>
    </citation>
    <scope>NUCLEOTIDE SEQUENCE [LARGE SCALE GENOMIC DNA]</scope>
    <source>
        <strain evidence="2">Uno16</strain>
    </source>
</reference>
<evidence type="ECO:0000313" key="1">
    <source>
        <dbReference type="EMBL" id="GCE25855.1"/>
    </source>
</evidence>
<dbReference type="AlphaFoldDB" id="A0A402B3D1"/>
<dbReference type="EMBL" id="BIFT01000001">
    <property type="protein sequence ID" value="GCE25855.1"/>
    <property type="molecule type" value="Genomic_DNA"/>
</dbReference>
<comment type="caution">
    <text evidence="1">The sequence shown here is derived from an EMBL/GenBank/DDBJ whole genome shotgun (WGS) entry which is preliminary data.</text>
</comment>
<evidence type="ECO:0000313" key="2">
    <source>
        <dbReference type="Proteomes" id="UP000287171"/>
    </source>
</evidence>
<keyword evidence="2" id="KW-1185">Reference proteome</keyword>
<dbReference type="Proteomes" id="UP000287171">
    <property type="component" value="Unassembled WGS sequence"/>
</dbReference>
<accession>A0A402B3D1</accession>
<proteinExistence type="predicted"/>
<dbReference type="RefSeq" id="WP_126626393.1">
    <property type="nucleotide sequence ID" value="NZ_BIFT01000001.1"/>
</dbReference>
<protein>
    <submittedName>
        <fullName evidence="1">Uncharacterized protein</fullName>
    </submittedName>
</protein>
<name>A0A402B3D1_9CHLR</name>